<evidence type="ECO:0000259" key="1">
    <source>
        <dbReference type="Pfam" id="PF01883"/>
    </source>
</evidence>
<dbReference type="PANTHER" id="PTHR42831">
    <property type="entry name" value="FE-S PROTEIN MATURATION AUXILIARY FACTOR YITW"/>
    <property type="match status" value="1"/>
</dbReference>
<organism evidence="2">
    <name type="scientific">marine metagenome</name>
    <dbReference type="NCBI Taxonomy" id="408172"/>
    <lineage>
        <taxon>unclassified sequences</taxon>
        <taxon>metagenomes</taxon>
        <taxon>ecological metagenomes</taxon>
    </lineage>
</organism>
<dbReference type="Gene3D" id="3.30.300.130">
    <property type="entry name" value="Fe-S cluster assembly (FSCA)"/>
    <property type="match status" value="1"/>
</dbReference>
<dbReference type="InterPro" id="IPR002744">
    <property type="entry name" value="MIP18-like"/>
</dbReference>
<dbReference type="AlphaFoldDB" id="A0A382N484"/>
<dbReference type="EMBL" id="UINC01097846">
    <property type="protein sequence ID" value="SVC55896.1"/>
    <property type="molecule type" value="Genomic_DNA"/>
</dbReference>
<feature type="domain" description="MIP18 family-like" evidence="1">
    <location>
        <begin position="10"/>
        <end position="78"/>
    </location>
</feature>
<proteinExistence type="predicted"/>
<protein>
    <recommendedName>
        <fullName evidence="1">MIP18 family-like domain-containing protein</fullName>
    </recommendedName>
</protein>
<name>A0A382N484_9ZZZZ</name>
<dbReference type="Pfam" id="PF01883">
    <property type="entry name" value="FeS_assembly_P"/>
    <property type="match status" value="1"/>
</dbReference>
<sequence>MSDQDLQVSVIAELKTVIDPDLHKDIVSLGFVKNMNVEDGKVKFQVELTTPACPVKEQLKTECETKVGAIKGVKSVDVEMTAVVRAAEHS</sequence>
<dbReference type="InterPro" id="IPR034904">
    <property type="entry name" value="FSCA_dom_sf"/>
</dbReference>
<gene>
    <name evidence="2" type="ORF">METZ01_LOCUS308750</name>
</gene>
<feature type="non-terminal residue" evidence="2">
    <location>
        <position position="90"/>
    </location>
</feature>
<dbReference type="InterPro" id="IPR052339">
    <property type="entry name" value="Fe-S_Maturation_MIP18"/>
</dbReference>
<dbReference type="PANTHER" id="PTHR42831:SF1">
    <property type="entry name" value="FE-S PROTEIN MATURATION AUXILIARY FACTOR YITW"/>
    <property type="match status" value="1"/>
</dbReference>
<evidence type="ECO:0000313" key="2">
    <source>
        <dbReference type="EMBL" id="SVC55896.1"/>
    </source>
</evidence>
<accession>A0A382N484</accession>
<reference evidence="2" key="1">
    <citation type="submission" date="2018-05" db="EMBL/GenBank/DDBJ databases">
        <authorList>
            <person name="Lanie J.A."/>
            <person name="Ng W.-L."/>
            <person name="Kazmierczak K.M."/>
            <person name="Andrzejewski T.M."/>
            <person name="Davidsen T.M."/>
            <person name="Wayne K.J."/>
            <person name="Tettelin H."/>
            <person name="Glass J.I."/>
            <person name="Rusch D."/>
            <person name="Podicherti R."/>
            <person name="Tsui H.-C.T."/>
            <person name="Winkler M.E."/>
        </authorList>
    </citation>
    <scope>NUCLEOTIDE SEQUENCE</scope>
</reference>
<dbReference type="SUPFAM" id="SSF117916">
    <property type="entry name" value="Fe-S cluster assembly (FSCA) domain-like"/>
    <property type="match status" value="1"/>
</dbReference>